<dbReference type="GO" id="GO:0008236">
    <property type="term" value="F:serine-type peptidase activity"/>
    <property type="evidence" value="ECO:0007669"/>
    <property type="project" value="InterPro"/>
</dbReference>
<proteinExistence type="predicted"/>
<evidence type="ECO:0000313" key="4">
    <source>
        <dbReference type="Proteomes" id="UP000184048"/>
    </source>
</evidence>
<gene>
    <name evidence="3" type="ORF">SAMN02745131_03848</name>
</gene>
<dbReference type="InterPro" id="IPR029045">
    <property type="entry name" value="ClpP/crotonase-like_dom_sf"/>
</dbReference>
<feature type="signal peptide" evidence="1">
    <location>
        <begin position="1"/>
        <end position="18"/>
    </location>
</feature>
<evidence type="ECO:0000256" key="1">
    <source>
        <dbReference type="SAM" id="SignalP"/>
    </source>
</evidence>
<accession>A0A1M5FKA6</accession>
<dbReference type="EMBL" id="FQUU01000023">
    <property type="protein sequence ID" value="SHF91581.1"/>
    <property type="molecule type" value="Genomic_DNA"/>
</dbReference>
<dbReference type="SUPFAM" id="SSF52096">
    <property type="entry name" value="ClpP/crotonase"/>
    <property type="match status" value="1"/>
</dbReference>
<dbReference type="PANTHER" id="PTHR32060:SF22">
    <property type="entry name" value="CARBOXYL-TERMINAL-PROCESSING PEPTIDASE 3, CHLOROPLASTIC"/>
    <property type="match status" value="1"/>
</dbReference>
<dbReference type="Gene3D" id="3.30.750.44">
    <property type="match status" value="1"/>
</dbReference>
<sequence>MKQLFILLATCFSLAAFAQKKFDSATYVQYNEKQWEQFDFASFMAPHPEHDLVLEEKIAGLGKCWSEAKYNFANFDLVPSLNWDSLYQSFIPKVMATETTLEYYQVLQNFYQHLRDGHTGINLPFSFFKDKNAIVPLEVRWIENKAIVIENTSNIKEEQVIKPGMELVAFNGIELKEYIQKNISPYLHFSTPQDSIDRIYRYELFPGTAGREVNLTFKTVSGVTITKTLKYKSVEKFWDRFPLVSFKVLKGNIGYLQINSFNEQKLVALFDSLYPSIATTKALIIDVRNNGGGNGNNGFEILGCLTDKPFNQGKSAIRHYKPVGRSWGGVETTSIETYDWKPYKKTIYTAPVVVLTSAATYSAAEDFTSVYKSMHRGMVIGEPTGGSTGQPILFSLPGGGMGRVCAKRDFFYDGTEFVGVGIQPDIVVHPTVKGVAAGKDEVLDAAVQYLQAQKAIAVTK</sequence>
<dbReference type="AlphaFoldDB" id="A0A1M5FKA6"/>
<dbReference type="InterPro" id="IPR005151">
    <property type="entry name" value="Tail-specific_protease"/>
</dbReference>
<dbReference type="GO" id="GO:0006508">
    <property type="term" value="P:proteolysis"/>
    <property type="evidence" value="ECO:0007669"/>
    <property type="project" value="InterPro"/>
</dbReference>
<evidence type="ECO:0000313" key="3">
    <source>
        <dbReference type="EMBL" id="SHF91581.1"/>
    </source>
</evidence>
<name>A0A1M5FKA6_9BACT</name>
<dbReference type="Pfam" id="PF03572">
    <property type="entry name" value="Peptidase_S41"/>
    <property type="match status" value="1"/>
</dbReference>
<dbReference type="STRING" id="1121884.SAMN02745131_03848"/>
<keyword evidence="1" id="KW-0732">Signal</keyword>
<organism evidence="3 4">
    <name type="scientific">Flavisolibacter ginsengisoli DSM 18119</name>
    <dbReference type="NCBI Taxonomy" id="1121884"/>
    <lineage>
        <taxon>Bacteria</taxon>
        <taxon>Pseudomonadati</taxon>
        <taxon>Bacteroidota</taxon>
        <taxon>Chitinophagia</taxon>
        <taxon>Chitinophagales</taxon>
        <taxon>Chitinophagaceae</taxon>
        <taxon>Flavisolibacter</taxon>
    </lineage>
</organism>
<dbReference type="SMART" id="SM00245">
    <property type="entry name" value="TSPc"/>
    <property type="match status" value="1"/>
</dbReference>
<dbReference type="RefSeq" id="WP_072836967.1">
    <property type="nucleotide sequence ID" value="NZ_FQUU01000023.1"/>
</dbReference>
<reference evidence="3 4" key="1">
    <citation type="submission" date="2016-11" db="EMBL/GenBank/DDBJ databases">
        <authorList>
            <person name="Jaros S."/>
            <person name="Januszkiewicz K."/>
            <person name="Wedrychowicz H."/>
        </authorList>
    </citation>
    <scope>NUCLEOTIDE SEQUENCE [LARGE SCALE GENOMIC DNA]</scope>
    <source>
        <strain evidence="3 4">DSM 18119</strain>
    </source>
</reference>
<dbReference type="GO" id="GO:0004175">
    <property type="term" value="F:endopeptidase activity"/>
    <property type="evidence" value="ECO:0007669"/>
    <property type="project" value="TreeGrafter"/>
</dbReference>
<dbReference type="Gene3D" id="3.90.226.10">
    <property type="entry name" value="2-enoyl-CoA Hydratase, Chain A, domain 1"/>
    <property type="match status" value="1"/>
</dbReference>
<dbReference type="PANTHER" id="PTHR32060">
    <property type="entry name" value="TAIL-SPECIFIC PROTEASE"/>
    <property type="match status" value="1"/>
</dbReference>
<protein>
    <submittedName>
        <fullName evidence="3">Peptidase family S41</fullName>
    </submittedName>
</protein>
<feature type="domain" description="Tail specific protease" evidence="2">
    <location>
        <begin position="222"/>
        <end position="429"/>
    </location>
</feature>
<evidence type="ECO:0000259" key="2">
    <source>
        <dbReference type="SMART" id="SM00245"/>
    </source>
</evidence>
<feature type="chain" id="PRO_5012386641" evidence="1">
    <location>
        <begin position="19"/>
        <end position="460"/>
    </location>
</feature>
<dbReference type="OrthoDB" id="5480566at2"/>
<keyword evidence="4" id="KW-1185">Reference proteome</keyword>
<dbReference type="Proteomes" id="UP000184048">
    <property type="component" value="Unassembled WGS sequence"/>
</dbReference>